<dbReference type="RefSeq" id="WP_153272555.1">
    <property type="nucleotide sequence ID" value="NZ_CP043499.1"/>
</dbReference>
<reference evidence="1 2" key="1">
    <citation type="submission" date="2019-08" db="EMBL/GenBank/DDBJ databases">
        <title>Prosopis cineraria nodule microbiome.</title>
        <authorList>
            <person name="Ali R."/>
            <person name="Chaluvadi S.R."/>
            <person name="Wang X."/>
        </authorList>
    </citation>
    <scope>NUCLEOTIDE SEQUENCE [LARGE SCALE GENOMIC DNA]</scope>
    <source>
        <strain evidence="1 2">BG7</strain>
        <plasmid evidence="1 2">unnamed</plasmid>
    </source>
</reference>
<name>A0A5Q0CAS9_9HYPH</name>
<evidence type="ECO:0000313" key="2">
    <source>
        <dbReference type="Proteomes" id="UP000326881"/>
    </source>
</evidence>
<protein>
    <submittedName>
        <fullName evidence="1">Uncharacterized protein</fullName>
    </submittedName>
</protein>
<dbReference type="EMBL" id="CP043499">
    <property type="protein sequence ID" value="QFY62562.1"/>
    <property type="molecule type" value="Genomic_DNA"/>
</dbReference>
<evidence type="ECO:0000313" key="1">
    <source>
        <dbReference type="EMBL" id="QFY62562.1"/>
    </source>
</evidence>
<keyword evidence="1" id="KW-0614">Plasmid</keyword>
<proteinExistence type="predicted"/>
<dbReference type="AlphaFoldDB" id="A0A5Q0CAS9"/>
<accession>A0A5Q0CAS9</accession>
<geneLocation type="plasmid" evidence="1 2">
    <name>unnamed</name>
</geneLocation>
<keyword evidence="2" id="KW-1185">Reference proteome</keyword>
<dbReference type="KEGG" id="rgr:FZ934_19420"/>
<dbReference type="OrthoDB" id="8404078at2"/>
<dbReference type="Proteomes" id="UP000326881">
    <property type="component" value="Plasmid unnamed"/>
</dbReference>
<gene>
    <name evidence="1" type="ORF">FZ934_19420</name>
</gene>
<organism evidence="1 2">
    <name type="scientific">Rhizobium grahamii</name>
    <dbReference type="NCBI Taxonomy" id="1120045"/>
    <lineage>
        <taxon>Bacteria</taxon>
        <taxon>Pseudomonadati</taxon>
        <taxon>Pseudomonadota</taxon>
        <taxon>Alphaproteobacteria</taxon>
        <taxon>Hyphomicrobiales</taxon>
        <taxon>Rhizobiaceae</taxon>
        <taxon>Rhizobium/Agrobacterium group</taxon>
        <taxon>Rhizobium</taxon>
    </lineage>
</organism>
<sequence>MISFTNTHLSEEDGLLSLSLRLLSYRSGSSYTLRCELRRDTPMNAVMTNFDQRLQSLRRSIDNSVAGD</sequence>